<dbReference type="AlphaFoldDB" id="A0A0S4QE82"/>
<gene>
    <name evidence="1" type="ORF">Ga0074812_10148</name>
</gene>
<dbReference type="InterPro" id="IPR016084">
    <property type="entry name" value="Haem_Oase-like_multi-hlx"/>
</dbReference>
<dbReference type="Proteomes" id="UP000198802">
    <property type="component" value="Unassembled WGS sequence"/>
</dbReference>
<protein>
    <recommendedName>
        <fullName evidence="3">DUF3050 domain-containing protein</fullName>
    </recommendedName>
</protein>
<sequence length="265" mass="29031">MPSRYSWGGAHPSIVWLTAETAPVRDTVLAHPVYARLVSADDVTAFMTSHVFAVWDFMSLLKSLQRTLTCVDVPWTPTAHRACRRLINEIVLVEESDEYGGSYISHFELYLEAMEQAGADTGPIRRFLDELAAGTPVPAAITRAAVPAPAAAFVRATWDLLATAAPHALAAAFAFGREDLIPEMFTQVLAGNVEMATFRDYLARHVAVDGEQHTPMAMEMLVALAGDDPRRWRECADVVRGCLQARAALWDGIAATLPDRQPVSR</sequence>
<evidence type="ECO:0000313" key="2">
    <source>
        <dbReference type="Proteomes" id="UP000198802"/>
    </source>
</evidence>
<name>A0A0S4QE82_9ACTN</name>
<reference evidence="2" key="1">
    <citation type="submission" date="2015-11" db="EMBL/GenBank/DDBJ databases">
        <authorList>
            <person name="Varghese N."/>
        </authorList>
    </citation>
    <scope>NUCLEOTIDE SEQUENCE [LARGE SCALE GENOMIC DNA]</scope>
    <source>
        <strain evidence="2">DSM 45899</strain>
    </source>
</reference>
<dbReference type="Gene3D" id="1.20.910.10">
    <property type="entry name" value="Heme oxygenase-like"/>
    <property type="match status" value="1"/>
</dbReference>
<organism evidence="1 2">
    <name type="scientific">Parafrankia irregularis</name>
    <dbReference type="NCBI Taxonomy" id="795642"/>
    <lineage>
        <taxon>Bacteria</taxon>
        <taxon>Bacillati</taxon>
        <taxon>Actinomycetota</taxon>
        <taxon>Actinomycetes</taxon>
        <taxon>Frankiales</taxon>
        <taxon>Frankiaceae</taxon>
        <taxon>Parafrankia</taxon>
    </lineage>
</organism>
<dbReference type="InterPro" id="IPR024423">
    <property type="entry name" value="DUF3050"/>
</dbReference>
<evidence type="ECO:0008006" key="3">
    <source>
        <dbReference type="Google" id="ProtNLM"/>
    </source>
</evidence>
<keyword evidence="2" id="KW-1185">Reference proteome</keyword>
<accession>A0A0S4QE82</accession>
<dbReference type="SUPFAM" id="SSF48613">
    <property type="entry name" value="Heme oxygenase-like"/>
    <property type="match status" value="1"/>
</dbReference>
<dbReference type="Pfam" id="PF11251">
    <property type="entry name" value="DUF3050"/>
    <property type="match status" value="1"/>
</dbReference>
<proteinExistence type="predicted"/>
<evidence type="ECO:0000313" key="1">
    <source>
        <dbReference type="EMBL" id="CUU53550.1"/>
    </source>
</evidence>
<dbReference type="EMBL" id="FAOZ01000001">
    <property type="protein sequence ID" value="CUU53550.1"/>
    <property type="molecule type" value="Genomic_DNA"/>
</dbReference>
<dbReference type="RefSeq" id="WP_091270316.1">
    <property type="nucleotide sequence ID" value="NZ_FAOZ01000001.1"/>
</dbReference>